<organism evidence="1 2">
    <name type="scientific">Punica granatum</name>
    <name type="common">Pomegranate</name>
    <dbReference type="NCBI Taxonomy" id="22663"/>
    <lineage>
        <taxon>Eukaryota</taxon>
        <taxon>Viridiplantae</taxon>
        <taxon>Streptophyta</taxon>
        <taxon>Embryophyta</taxon>
        <taxon>Tracheophyta</taxon>
        <taxon>Spermatophyta</taxon>
        <taxon>Magnoliopsida</taxon>
        <taxon>eudicotyledons</taxon>
        <taxon>Gunneridae</taxon>
        <taxon>Pentapetalae</taxon>
        <taxon>rosids</taxon>
        <taxon>malvids</taxon>
        <taxon>Myrtales</taxon>
        <taxon>Lythraceae</taxon>
        <taxon>Punica</taxon>
    </lineage>
</organism>
<keyword evidence="2" id="KW-1185">Reference proteome</keyword>
<proteinExistence type="predicted"/>
<evidence type="ECO:0000313" key="1">
    <source>
        <dbReference type="EMBL" id="PKI54942.1"/>
    </source>
</evidence>
<name>A0A2I0JFA0_PUNGR</name>
<gene>
    <name evidence="1" type="ORF">CRG98_024665</name>
</gene>
<dbReference type="Proteomes" id="UP000233551">
    <property type="component" value="Unassembled WGS sequence"/>
</dbReference>
<sequence>MLGCKGCTFEQGWASGRTSGAWAHDRRAACSRVCPGVRVGAWLPLDWHYSPESDNFARNLLKSPEIII</sequence>
<evidence type="ECO:0000313" key="2">
    <source>
        <dbReference type="Proteomes" id="UP000233551"/>
    </source>
</evidence>
<dbReference type="EMBL" id="PGOL01001742">
    <property type="protein sequence ID" value="PKI54942.1"/>
    <property type="molecule type" value="Genomic_DNA"/>
</dbReference>
<dbReference type="AlphaFoldDB" id="A0A2I0JFA0"/>
<reference evidence="1 2" key="1">
    <citation type="submission" date="2017-11" db="EMBL/GenBank/DDBJ databases">
        <title>De-novo sequencing of pomegranate (Punica granatum L.) genome.</title>
        <authorList>
            <person name="Akparov Z."/>
            <person name="Amiraslanov A."/>
            <person name="Hajiyeva S."/>
            <person name="Abbasov M."/>
            <person name="Kaur K."/>
            <person name="Hamwieh A."/>
            <person name="Solovyev V."/>
            <person name="Salamov A."/>
            <person name="Braich B."/>
            <person name="Kosarev P."/>
            <person name="Mahmoud A."/>
            <person name="Hajiyev E."/>
            <person name="Babayeva S."/>
            <person name="Izzatullayeva V."/>
            <person name="Mammadov A."/>
            <person name="Mammadov A."/>
            <person name="Sharifova S."/>
            <person name="Ojaghi J."/>
            <person name="Eynullazada K."/>
            <person name="Bayramov B."/>
            <person name="Abdulazimova A."/>
            <person name="Shahmuradov I."/>
        </authorList>
    </citation>
    <scope>NUCLEOTIDE SEQUENCE [LARGE SCALE GENOMIC DNA]</scope>
    <source>
        <strain evidence="2">cv. AG2017</strain>
        <tissue evidence="1">Leaf</tissue>
    </source>
</reference>
<comment type="caution">
    <text evidence="1">The sequence shown here is derived from an EMBL/GenBank/DDBJ whole genome shotgun (WGS) entry which is preliminary data.</text>
</comment>
<protein>
    <submittedName>
        <fullName evidence="1">Uncharacterized protein</fullName>
    </submittedName>
</protein>
<accession>A0A2I0JFA0</accession>